<dbReference type="EMBL" id="JBHUME010000015">
    <property type="protein sequence ID" value="MFD2614944.1"/>
    <property type="molecule type" value="Genomic_DNA"/>
</dbReference>
<sequence length="1091" mass="117017">MKQLRFMPALRASLLAVSLAVSGLAAPMASAETGAVPVKVDWKKETGKVTDFMYGLNAFQAFNPEVSGNPVYNKNLNYMNPGVLRFHSWELMGDSKTTRNGWIDTANRKWDADKIKASIQGLSPDHPEIMINIPGWPSWMDTNNDGYLDQDQIQAFAEFCADLVRIVNVDGGFKVKYWEPTNERDDPYYVHFRNAGQADRLDELIGIYNECAKAMKAVDPTIHTGGLAFARGDLYDQVERFVAGTVNEGTLDFLAYHFYASGDLGQSDKEIYDRVNPADPSVNSLAKHTKDIRAILDAASPEHHIPLWMDEYNVSWSWTNNDPRMSNFKGAVFDALTMVYAQRNGADVTAAWNDYDGVYGKMTGDDYAFRPSAHTFQLLNNYFTGDVVEVSSADEMKVVAYAVTDRKADVHSLMAINRTDDVQLIQPSLAGMKKSRGAIQQHQLSEAGYGIASAEWEKVDSHIVAIPPHSVTVWTDSTTVPSQLPPPLVTAQKPPAGTENPAPGEESNLSGRVTDTSSVNLTSEGTLDWAAWGTDTANPTAAVRKAGGGQQISDVQLIGDPKVYGYTPQWWGTHKATWTDGDPVAAAQDTSGALVAEGTGKGFTFTVPADTTEKQLKVYLGVMGAKGVLTAHLSDGSAPDFVTSYNDSDPNVINNSSGARAKAVVLNFKANSPGQTLTVSYVMNYNHWGNALWLQGATLSSPKSAMMRGSVAPSSSADLTKEGNLDWAVWGTDAANPQAAVSKADVPKQISGLTLLGKPEYVKAYTGDWWGTHSASWSDGTPVPAASNSTAAIVTGGPQGSGFKLSVPADTTAKTLKLYLGVMGTKGVLKAHLSDNSAPDFVTSNNDSDPTVINNSGGPASKVVTITYQAASEGQTLDIEFTLNYNHWGNTLWLQSASLSGADILPPAAPGDVALLSPPSSTSAAITWSEAADNVKVTGYEVYKDGVYVGSTTAPTRTYYLHGLVPNQSSTVTVKARDAAGNRSEASAPLAITATDDAQRPTTVTLSAGEGENGSLLLSWTTSFDDSAVKAYKVYDGNTLLGTVDAAQRSFIIPGEGEKYKFTVVSVDSKDLPSETSNTVEWTKNGKVKTK</sequence>
<comment type="similarity">
    <text evidence="1">Belongs to the glycosyl hydrolase 39 family.</text>
</comment>
<feature type="domain" description="Fibronectin type-III" evidence="6">
    <location>
        <begin position="909"/>
        <end position="998"/>
    </location>
</feature>
<dbReference type="SMART" id="SM00060">
    <property type="entry name" value="FN3"/>
    <property type="match status" value="2"/>
</dbReference>
<gene>
    <name evidence="7" type="ORF">ACFSUF_21240</name>
</gene>
<name>A0ABW5PK64_9BACL</name>
<dbReference type="PROSITE" id="PS50853">
    <property type="entry name" value="FN3"/>
    <property type="match status" value="1"/>
</dbReference>
<dbReference type="InterPro" id="IPR013783">
    <property type="entry name" value="Ig-like_fold"/>
</dbReference>
<dbReference type="RefSeq" id="WP_377606355.1">
    <property type="nucleotide sequence ID" value="NZ_JBHUME010000015.1"/>
</dbReference>
<proteinExistence type="inferred from homology"/>
<feature type="signal peptide" evidence="5">
    <location>
        <begin position="1"/>
        <end position="31"/>
    </location>
</feature>
<dbReference type="Proteomes" id="UP001597541">
    <property type="component" value="Unassembled WGS sequence"/>
</dbReference>
<evidence type="ECO:0000313" key="8">
    <source>
        <dbReference type="Proteomes" id="UP001597541"/>
    </source>
</evidence>
<evidence type="ECO:0000256" key="5">
    <source>
        <dbReference type="SAM" id="SignalP"/>
    </source>
</evidence>
<dbReference type="InterPro" id="IPR036116">
    <property type="entry name" value="FN3_sf"/>
</dbReference>
<evidence type="ECO:0000259" key="6">
    <source>
        <dbReference type="PROSITE" id="PS50853"/>
    </source>
</evidence>
<dbReference type="SUPFAM" id="SSF49265">
    <property type="entry name" value="Fibronectin type III"/>
    <property type="match status" value="1"/>
</dbReference>
<evidence type="ECO:0000256" key="3">
    <source>
        <dbReference type="ARBA" id="ARBA00023295"/>
    </source>
</evidence>
<evidence type="ECO:0000256" key="2">
    <source>
        <dbReference type="ARBA" id="ARBA00022801"/>
    </source>
</evidence>
<dbReference type="InterPro" id="IPR049166">
    <property type="entry name" value="GH39_cat"/>
</dbReference>
<dbReference type="Gene3D" id="2.60.40.10">
    <property type="entry name" value="Immunoglobulins"/>
    <property type="match status" value="2"/>
</dbReference>
<dbReference type="Pfam" id="PF01229">
    <property type="entry name" value="Glyco_hydro_39"/>
    <property type="match status" value="1"/>
</dbReference>
<keyword evidence="3" id="KW-0326">Glycosidase</keyword>
<organism evidence="7 8">
    <name type="scientific">Paenibacillus gansuensis</name>
    <dbReference type="NCBI Taxonomy" id="306542"/>
    <lineage>
        <taxon>Bacteria</taxon>
        <taxon>Bacillati</taxon>
        <taxon>Bacillota</taxon>
        <taxon>Bacilli</taxon>
        <taxon>Bacillales</taxon>
        <taxon>Paenibacillaceae</taxon>
        <taxon>Paenibacillus</taxon>
    </lineage>
</organism>
<comment type="caution">
    <text evidence="7">The sequence shown here is derived from an EMBL/GenBank/DDBJ whole genome shotgun (WGS) entry which is preliminary data.</text>
</comment>
<feature type="compositionally biased region" description="Polar residues" evidence="4">
    <location>
        <begin position="507"/>
        <end position="517"/>
    </location>
</feature>
<evidence type="ECO:0000313" key="7">
    <source>
        <dbReference type="EMBL" id="MFD2614944.1"/>
    </source>
</evidence>
<dbReference type="InterPro" id="IPR003961">
    <property type="entry name" value="FN3_dom"/>
</dbReference>
<dbReference type="Pfam" id="PF00041">
    <property type="entry name" value="fn3"/>
    <property type="match status" value="1"/>
</dbReference>
<accession>A0ABW5PK64</accession>
<dbReference type="Gene3D" id="3.20.20.80">
    <property type="entry name" value="Glycosidases"/>
    <property type="match status" value="1"/>
</dbReference>
<dbReference type="CDD" id="cd00063">
    <property type="entry name" value="FN3"/>
    <property type="match status" value="1"/>
</dbReference>
<dbReference type="InterPro" id="IPR017853">
    <property type="entry name" value="GH"/>
</dbReference>
<keyword evidence="2" id="KW-0378">Hydrolase</keyword>
<evidence type="ECO:0000256" key="4">
    <source>
        <dbReference type="SAM" id="MobiDB-lite"/>
    </source>
</evidence>
<reference evidence="8" key="1">
    <citation type="journal article" date="2019" name="Int. J. Syst. Evol. Microbiol.">
        <title>The Global Catalogue of Microorganisms (GCM) 10K type strain sequencing project: providing services to taxonomists for standard genome sequencing and annotation.</title>
        <authorList>
            <consortium name="The Broad Institute Genomics Platform"/>
            <consortium name="The Broad Institute Genome Sequencing Center for Infectious Disease"/>
            <person name="Wu L."/>
            <person name="Ma J."/>
        </authorList>
    </citation>
    <scope>NUCLEOTIDE SEQUENCE [LARGE SCALE GENOMIC DNA]</scope>
    <source>
        <strain evidence="8">KCTC 3950</strain>
    </source>
</reference>
<evidence type="ECO:0000256" key="1">
    <source>
        <dbReference type="ARBA" id="ARBA00008875"/>
    </source>
</evidence>
<protein>
    <submittedName>
        <fullName evidence="7">Fibronectin type III domain-containing protein</fullName>
    </submittedName>
</protein>
<feature type="region of interest" description="Disordered" evidence="4">
    <location>
        <begin position="1072"/>
        <end position="1091"/>
    </location>
</feature>
<feature type="region of interest" description="Disordered" evidence="4">
    <location>
        <begin position="477"/>
        <end position="517"/>
    </location>
</feature>
<dbReference type="SUPFAM" id="SSF51445">
    <property type="entry name" value="(Trans)glycosidases"/>
    <property type="match status" value="1"/>
</dbReference>
<keyword evidence="5" id="KW-0732">Signal</keyword>
<keyword evidence="8" id="KW-1185">Reference proteome</keyword>
<feature type="chain" id="PRO_5045694434" evidence="5">
    <location>
        <begin position="32"/>
        <end position="1091"/>
    </location>
</feature>